<comment type="caution">
    <text evidence="1">The sequence shown here is derived from an EMBL/GenBank/DDBJ whole genome shotgun (WGS) entry which is preliminary data.</text>
</comment>
<organism evidence="1 2">
    <name type="scientific">Dermacentor silvarum</name>
    <name type="common">Tick</name>
    <dbReference type="NCBI Taxonomy" id="543639"/>
    <lineage>
        <taxon>Eukaryota</taxon>
        <taxon>Metazoa</taxon>
        <taxon>Ecdysozoa</taxon>
        <taxon>Arthropoda</taxon>
        <taxon>Chelicerata</taxon>
        <taxon>Arachnida</taxon>
        <taxon>Acari</taxon>
        <taxon>Parasitiformes</taxon>
        <taxon>Ixodida</taxon>
        <taxon>Ixodoidea</taxon>
        <taxon>Ixodidae</taxon>
        <taxon>Rhipicephalinae</taxon>
        <taxon>Dermacentor</taxon>
    </lineage>
</organism>
<protein>
    <submittedName>
        <fullName evidence="1">Uncharacterized protein</fullName>
    </submittedName>
</protein>
<keyword evidence="2" id="KW-1185">Reference proteome</keyword>
<accession>A0ACB8C229</accession>
<gene>
    <name evidence="1" type="ORF">HPB49_004189</name>
</gene>
<dbReference type="EMBL" id="CM023478">
    <property type="protein sequence ID" value="KAH7932883.1"/>
    <property type="molecule type" value="Genomic_DNA"/>
</dbReference>
<dbReference type="Proteomes" id="UP000821865">
    <property type="component" value="Chromosome 9"/>
</dbReference>
<sequence>MAVPTFASAGRARFAIKSYSVEHGYPSRRRSLLDDAKFETQKRREAQKLRSQDEEALLEDVSTHSARILLARCPPDPERAVHQDRKMVRRNKVEQTEKTTQTKVPLIA</sequence>
<evidence type="ECO:0000313" key="2">
    <source>
        <dbReference type="Proteomes" id="UP000821865"/>
    </source>
</evidence>
<reference evidence="1" key="1">
    <citation type="submission" date="2020-05" db="EMBL/GenBank/DDBJ databases">
        <title>Large-scale comparative analyses of tick genomes elucidate their genetic diversity and vector capacities.</title>
        <authorList>
            <person name="Jia N."/>
            <person name="Wang J."/>
            <person name="Shi W."/>
            <person name="Du L."/>
            <person name="Sun Y."/>
            <person name="Zhan W."/>
            <person name="Jiang J."/>
            <person name="Wang Q."/>
            <person name="Zhang B."/>
            <person name="Ji P."/>
            <person name="Sakyi L.B."/>
            <person name="Cui X."/>
            <person name="Yuan T."/>
            <person name="Jiang B."/>
            <person name="Yang W."/>
            <person name="Lam T.T.-Y."/>
            <person name="Chang Q."/>
            <person name="Ding S."/>
            <person name="Wang X."/>
            <person name="Zhu J."/>
            <person name="Ruan X."/>
            <person name="Zhao L."/>
            <person name="Wei J."/>
            <person name="Que T."/>
            <person name="Du C."/>
            <person name="Cheng J."/>
            <person name="Dai P."/>
            <person name="Han X."/>
            <person name="Huang E."/>
            <person name="Gao Y."/>
            <person name="Liu J."/>
            <person name="Shao H."/>
            <person name="Ye R."/>
            <person name="Li L."/>
            <person name="Wei W."/>
            <person name="Wang X."/>
            <person name="Wang C."/>
            <person name="Yang T."/>
            <person name="Huo Q."/>
            <person name="Li W."/>
            <person name="Guo W."/>
            <person name="Chen H."/>
            <person name="Zhou L."/>
            <person name="Ni X."/>
            <person name="Tian J."/>
            <person name="Zhou Y."/>
            <person name="Sheng Y."/>
            <person name="Liu T."/>
            <person name="Pan Y."/>
            <person name="Xia L."/>
            <person name="Li J."/>
            <person name="Zhao F."/>
            <person name="Cao W."/>
        </authorList>
    </citation>
    <scope>NUCLEOTIDE SEQUENCE</scope>
    <source>
        <strain evidence="1">Dsil-2018</strain>
    </source>
</reference>
<name>A0ACB8C229_DERSI</name>
<proteinExistence type="predicted"/>
<evidence type="ECO:0000313" key="1">
    <source>
        <dbReference type="EMBL" id="KAH7932883.1"/>
    </source>
</evidence>